<dbReference type="AlphaFoldDB" id="A0A927DL71"/>
<protein>
    <submittedName>
        <fullName evidence="1">Uncharacterized protein</fullName>
    </submittedName>
</protein>
<evidence type="ECO:0000313" key="1">
    <source>
        <dbReference type="EMBL" id="MBD3706862.1"/>
    </source>
</evidence>
<dbReference type="Gene3D" id="3.10.450.50">
    <property type="match status" value="1"/>
</dbReference>
<gene>
    <name evidence="1" type="ORF">IE983_08540</name>
</gene>
<organism evidence="1 2">
    <name type="scientific">Enterobacter hormaechei</name>
    <dbReference type="NCBI Taxonomy" id="158836"/>
    <lineage>
        <taxon>Bacteria</taxon>
        <taxon>Pseudomonadati</taxon>
        <taxon>Pseudomonadota</taxon>
        <taxon>Gammaproteobacteria</taxon>
        <taxon>Enterobacterales</taxon>
        <taxon>Enterobacteriaceae</taxon>
        <taxon>Enterobacter</taxon>
        <taxon>Enterobacter cloacae complex</taxon>
    </lineage>
</organism>
<evidence type="ECO:0000313" key="2">
    <source>
        <dbReference type="Proteomes" id="UP000655273"/>
    </source>
</evidence>
<dbReference type="EMBL" id="JACXTA010000001">
    <property type="protein sequence ID" value="MBD3706862.1"/>
    <property type="molecule type" value="Genomic_DNA"/>
</dbReference>
<sequence length="120" mass="13665">MDTCVTGGKRKAIFKRGSSPRVMEGAGGGRSIHLKVFLRREDDAWKIYRVRDLTNNHEHPIFNAGAIARGKNCSRKRALNVKQELSLGNCRGFLFPSTSQKTIHTFDRHFIFAYMTSHEI</sequence>
<dbReference type="Proteomes" id="UP000655273">
    <property type="component" value="Unassembled WGS sequence"/>
</dbReference>
<accession>A0A927DL71</accession>
<proteinExistence type="predicted"/>
<name>A0A927DL71_9ENTR</name>
<comment type="caution">
    <text evidence="1">The sequence shown here is derived from an EMBL/GenBank/DDBJ whole genome shotgun (WGS) entry which is preliminary data.</text>
</comment>
<reference evidence="1" key="1">
    <citation type="submission" date="2020-07" db="EMBL/GenBank/DDBJ databases">
        <title>Clinical and genomic characterization of carbapenemase-producing Enterobacterales causing secondary infections during the COVID-19 crisis at a New York City hospital.</title>
        <authorList>
            <person name="Gomez-Simmonds A."/>
            <person name="Annavajhala M.K."/>
            <person name="Uhlemann A.-C."/>
        </authorList>
    </citation>
    <scope>NUCLEOTIDE SEQUENCE</scope>
    <source>
        <strain evidence="1">NK1396</strain>
    </source>
</reference>